<organism evidence="2 3">
    <name type="scientific">Zhongshania marina</name>
    <dbReference type="NCBI Taxonomy" id="2304603"/>
    <lineage>
        <taxon>Bacteria</taxon>
        <taxon>Pseudomonadati</taxon>
        <taxon>Pseudomonadota</taxon>
        <taxon>Gammaproteobacteria</taxon>
        <taxon>Cellvibrionales</taxon>
        <taxon>Spongiibacteraceae</taxon>
        <taxon>Zhongshania</taxon>
    </lineage>
</organism>
<keyword evidence="1" id="KW-1133">Transmembrane helix</keyword>
<feature type="transmembrane region" description="Helical" evidence="1">
    <location>
        <begin position="110"/>
        <end position="131"/>
    </location>
</feature>
<comment type="caution">
    <text evidence="2">The sequence shown here is derived from an EMBL/GenBank/DDBJ whole genome shotgun (WGS) entry which is preliminary data.</text>
</comment>
<protein>
    <submittedName>
        <fullName evidence="2">Uncharacterized protein</fullName>
    </submittedName>
</protein>
<sequence>MILMLISGSFYAAFTAVSSAQLRRIPGVHSTVIYTQLVAGAFGCLTFLVPAMLFEVTAFRPDRPIEITHALNDLSWILLVMPWPPFMIQNFAFAFAVFSDKQKSPLFPRWLGYLNIWAPITFTPAVLLPFFKTGPFAWSGLLVIWIPAGIFIVWFAAMCWQLLKAIDRPEANDLA</sequence>
<evidence type="ECO:0000313" key="3">
    <source>
        <dbReference type="Proteomes" id="UP000274695"/>
    </source>
</evidence>
<feature type="transmembrane region" description="Helical" evidence="1">
    <location>
        <begin position="32"/>
        <end position="54"/>
    </location>
</feature>
<evidence type="ECO:0000313" key="2">
    <source>
        <dbReference type="EMBL" id="RNL66753.1"/>
    </source>
</evidence>
<dbReference type="Proteomes" id="UP000274695">
    <property type="component" value="Unassembled WGS sequence"/>
</dbReference>
<keyword evidence="1" id="KW-0472">Membrane</keyword>
<name>A0ABX9W872_9GAMM</name>
<feature type="transmembrane region" description="Helical" evidence="1">
    <location>
        <begin position="74"/>
        <end position="98"/>
    </location>
</feature>
<reference evidence="2 3" key="1">
    <citation type="submission" date="2018-10" db="EMBL/GenBank/DDBJ databases">
        <title>Draft genome sequence of Zhongshania sp. DSW25-10.</title>
        <authorList>
            <person name="Oh J."/>
        </authorList>
    </citation>
    <scope>NUCLEOTIDE SEQUENCE [LARGE SCALE GENOMIC DNA]</scope>
    <source>
        <strain evidence="2 3">DSW25-10</strain>
    </source>
</reference>
<proteinExistence type="predicted"/>
<dbReference type="EMBL" id="RHGB01000003">
    <property type="protein sequence ID" value="RNL66753.1"/>
    <property type="molecule type" value="Genomic_DNA"/>
</dbReference>
<gene>
    <name evidence="2" type="ORF">D0911_04250</name>
</gene>
<feature type="transmembrane region" description="Helical" evidence="1">
    <location>
        <begin position="137"/>
        <end position="160"/>
    </location>
</feature>
<keyword evidence="1" id="KW-0812">Transmembrane</keyword>
<accession>A0ABX9W872</accession>
<keyword evidence="3" id="KW-1185">Reference proteome</keyword>
<evidence type="ECO:0000256" key="1">
    <source>
        <dbReference type="SAM" id="Phobius"/>
    </source>
</evidence>